<organism evidence="1 2">
    <name type="scientific">Lepraria finkii</name>
    <dbReference type="NCBI Taxonomy" id="1340010"/>
    <lineage>
        <taxon>Eukaryota</taxon>
        <taxon>Fungi</taxon>
        <taxon>Dikarya</taxon>
        <taxon>Ascomycota</taxon>
        <taxon>Pezizomycotina</taxon>
        <taxon>Lecanoromycetes</taxon>
        <taxon>OSLEUM clade</taxon>
        <taxon>Lecanoromycetidae</taxon>
        <taxon>Lecanorales</taxon>
        <taxon>Lecanorineae</taxon>
        <taxon>Stereocaulaceae</taxon>
        <taxon>Lepraria</taxon>
    </lineage>
</organism>
<name>A0ABR4ARE0_9LECA</name>
<proteinExistence type="predicted"/>
<gene>
    <name evidence="1" type="ORF">ABVK25_011069</name>
</gene>
<sequence>MIQENLLRGRSLANNLDVVCRQTFLVDGSPKNQSIIKATQGGLHHDWRGPTLVFKENGKVDYFISYGDETVNDSD</sequence>
<evidence type="ECO:0000313" key="2">
    <source>
        <dbReference type="Proteomes" id="UP001590951"/>
    </source>
</evidence>
<accession>A0ABR4ARE0</accession>
<dbReference type="EMBL" id="JBHFEH010000083">
    <property type="protein sequence ID" value="KAL2048084.1"/>
    <property type="molecule type" value="Genomic_DNA"/>
</dbReference>
<evidence type="ECO:0000313" key="1">
    <source>
        <dbReference type="EMBL" id="KAL2048084.1"/>
    </source>
</evidence>
<keyword evidence="2" id="KW-1185">Reference proteome</keyword>
<protein>
    <submittedName>
        <fullName evidence="1">Uncharacterized protein</fullName>
    </submittedName>
</protein>
<comment type="caution">
    <text evidence="1">The sequence shown here is derived from an EMBL/GenBank/DDBJ whole genome shotgun (WGS) entry which is preliminary data.</text>
</comment>
<reference evidence="1 2" key="1">
    <citation type="submission" date="2024-09" db="EMBL/GenBank/DDBJ databases">
        <title>Rethinking Asexuality: The Enigmatic Case of Functional Sexual Genes in Lepraria (Stereocaulaceae).</title>
        <authorList>
            <person name="Doellman M."/>
            <person name="Sun Y."/>
            <person name="Barcenas-Pena A."/>
            <person name="Lumbsch H.T."/>
            <person name="Grewe F."/>
        </authorList>
    </citation>
    <scope>NUCLEOTIDE SEQUENCE [LARGE SCALE GENOMIC DNA]</scope>
    <source>
        <strain evidence="1 2">Grewe 0041</strain>
    </source>
</reference>
<dbReference type="Proteomes" id="UP001590951">
    <property type="component" value="Unassembled WGS sequence"/>
</dbReference>